<proteinExistence type="predicted"/>
<dbReference type="Pfam" id="PF12096">
    <property type="entry name" value="DUF3572"/>
    <property type="match status" value="1"/>
</dbReference>
<evidence type="ECO:0000313" key="1">
    <source>
        <dbReference type="EMBL" id="AWB47948.1"/>
    </source>
</evidence>
<name>A0A2S0UJE6_9RHOB</name>
<dbReference type="InterPro" id="IPR021955">
    <property type="entry name" value="DUF3572"/>
</dbReference>
<sequence length="92" mass="9536">MRQDQAETVGLQALAWLASEDELFGSFLGASGAGAGDVAEAAGKPEFLGAVLDFVMMEDAWVIAFCDANGLAYGVPMAARAVLPGGQAFHWT</sequence>
<dbReference type="Proteomes" id="UP000244496">
    <property type="component" value="Chromosome"/>
</dbReference>
<gene>
    <name evidence="1" type="ORF">HYN69_04935</name>
</gene>
<dbReference type="OrthoDB" id="7356934at2"/>
<organism evidence="1 2">
    <name type="scientific">Paragemmobacter aquarius</name>
    <dbReference type="NCBI Taxonomy" id="2169400"/>
    <lineage>
        <taxon>Bacteria</taxon>
        <taxon>Pseudomonadati</taxon>
        <taxon>Pseudomonadota</taxon>
        <taxon>Alphaproteobacteria</taxon>
        <taxon>Rhodobacterales</taxon>
        <taxon>Paracoccaceae</taxon>
        <taxon>Paragemmobacter</taxon>
    </lineage>
</organism>
<protein>
    <submittedName>
        <fullName evidence="1">DUF3572 domain-containing protein</fullName>
    </submittedName>
</protein>
<dbReference type="KEGG" id="geh:HYN69_04935"/>
<keyword evidence="2" id="KW-1185">Reference proteome</keyword>
<dbReference type="EMBL" id="CP028918">
    <property type="protein sequence ID" value="AWB47948.1"/>
    <property type="molecule type" value="Genomic_DNA"/>
</dbReference>
<reference evidence="1 2" key="1">
    <citation type="submission" date="2018-04" db="EMBL/GenBank/DDBJ databases">
        <title>Genome sequencing of Gemmobacter.</title>
        <authorList>
            <person name="Yi H."/>
            <person name="Baek M.-G."/>
        </authorList>
    </citation>
    <scope>NUCLEOTIDE SEQUENCE [LARGE SCALE GENOMIC DNA]</scope>
    <source>
        <strain evidence="1 2">HYN0069</strain>
    </source>
</reference>
<dbReference type="RefSeq" id="WP_108434772.1">
    <property type="nucleotide sequence ID" value="NZ_CP028918.1"/>
</dbReference>
<evidence type="ECO:0000313" key="2">
    <source>
        <dbReference type="Proteomes" id="UP000244496"/>
    </source>
</evidence>
<accession>A0A2S0UJE6</accession>
<dbReference type="AlphaFoldDB" id="A0A2S0UJE6"/>